<comment type="caution">
    <text evidence="1">The sequence shown here is derived from an EMBL/GenBank/DDBJ whole genome shotgun (WGS) entry which is preliminary data.</text>
</comment>
<evidence type="ECO:0000313" key="2">
    <source>
        <dbReference type="Proteomes" id="UP000828390"/>
    </source>
</evidence>
<sequence length="56" mass="6865">MYGIFLYRIYTYNTWNISVQDLHLQHKEYSCIGSTPTMYGIFLYRIYTYNVWNIPV</sequence>
<proteinExistence type="predicted"/>
<organism evidence="1 2">
    <name type="scientific">Dreissena polymorpha</name>
    <name type="common">Zebra mussel</name>
    <name type="synonym">Mytilus polymorpha</name>
    <dbReference type="NCBI Taxonomy" id="45954"/>
    <lineage>
        <taxon>Eukaryota</taxon>
        <taxon>Metazoa</taxon>
        <taxon>Spiralia</taxon>
        <taxon>Lophotrochozoa</taxon>
        <taxon>Mollusca</taxon>
        <taxon>Bivalvia</taxon>
        <taxon>Autobranchia</taxon>
        <taxon>Heteroconchia</taxon>
        <taxon>Euheterodonta</taxon>
        <taxon>Imparidentia</taxon>
        <taxon>Neoheterodontei</taxon>
        <taxon>Myida</taxon>
        <taxon>Dreissenoidea</taxon>
        <taxon>Dreissenidae</taxon>
        <taxon>Dreissena</taxon>
    </lineage>
</organism>
<dbReference type="EMBL" id="JAIWYP010000008">
    <property type="protein sequence ID" value="KAH3779460.1"/>
    <property type="molecule type" value="Genomic_DNA"/>
</dbReference>
<protein>
    <submittedName>
        <fullName evidence="1">Uncharacterized protein</fullName>
    </submittedName>
</protein>
<reference evidence="1" key="2">
    <citation type="submission" date="2020-11" db="EMBL/GenBank/DDBJ databases">
        <authorList>
            <person name="McCartney M.A."/>
            <person name="Auch B."/>
            <person name="Kono T."/>
            <person name="Mallez S."/>
            <person name="Becker A."/>
            <person name="Gohl D.M."/>
            <person name="Silverstein K.A.T."/>
            <person name="Koren S."/>
            <person name="Bechman K.B."/>
            <person name="Herman A."/>
            <person name="Abrahante J.E."/>
            <person name="Garbe J."/>
        </authorList>
    </citation>
    <scope>NUCLEOTIDE SEQUENCE</scope>
    <source>
        <strain evidence="1">Duluth1</strain>
        <tissue evidence="1">Whole animal</tissue>
    </source>
</reference>
<dbReference type="AlphaFoldDB" id="A0A9D4EK07"/>
<evidence type="ECO:0000313" key="1">
    <source>
        <dbReference type="EMBL" id="KAH3779460.1"/>
    </source>
</evidence>
<reference evidence="1" key="1">
    <citation type="journal article" date="2019" name="bioRxiv">
        <title>The Genome of the Zebra Mussel, Dreissena polymorpha: A Resource for Invasive Species Research.</title>
        <authorList>
            <person name="McCartney M.A."/>
            <person name="Auch B."/>
            <person name="Kono T."/>
            <person name="Mallez S."/>
            <person name="Zhang Y."/>
            <person name="Obille A."/>
            <person name="Becker A."/>
            <person name="Abrahante J.E."/>
            <person name="Garbe J."/>
            <person name="Badalamenti J.P."/>
            <person name="Herman A."/>
            <person name="Mangelson H."/>
            <person name="Liachko I."/>
            <person name="Sullivan S."/>
            <person name="Sone E.D."/>
            <person name="Koren S."/>
            <person name="Silverstein K.A.T."/>
            <person name="Beckman K.B."/>
            <person name="Gohl D.M."/>
        </authorList>
    </citation>
    <scope>NUCLEOTIDE SEQUENCE</scope>
    <source>
        <strain evidence="1">Duluth1</strain>
        <tissue evidence="1">Whole animal</tissue>
    </source>
</reference>
<keyword evidence="2" id="KW-1185">Reference proteome</keyword>
<accession>A0A9D4EK07</accession>
<name>A0A9D4EK07_DREPO</name>
<dbReference type="Proteomes" id="UP000828390">
    <property type="component" value="Unassembled WGS sequence"/>
</dbReference>
<gene>
    <name evidence="1" type="ORF">DPMN_157263</name>
</gene>